<dbReference type="AlphaFoldDB" id="A0A150FQ19"/>
<keyword evidence="9" id="KW-0133">Cell shape</keyword>
<evidence type="ECO:0000256" key="7">
    <source>
        <dbReference type="ARBA" id="ARBA00022729"/>
    </source>
</evidence>
<dbReference type="GO" id="GO:0009252">
    <property type="term" value="P:peptidoglycan biosynthetic process"/>
    <property type="evidence" value="ECO:0007669"/>
    <property type="project" value="UniProtKB-UniPathway"/>
</dbReference>
<keyword evidence="8 17" id="KW-0378">Hydrolase</keyword>
<dbReference type="EMBL" id="FRBG01000003">
    <property type="protein sequence ID" value="SHK63762.1"/>
    <property type="molecule type" value="Genomic_DNA"/>
</dbReference>
<dbReference type="InterPro" id="IPR015956">
    <property type="entry name" value="Peniciliin-bd_prot_C_sf"/>
</dbReference>
<feature type="active site" description="Acyl-ester intermediate" evidence="13">
    <location>
        <position position="59"/>
    </location>
</feature>
<gene>
    <name evidence="17" type="ORF">JWYL7_0787</name>
    <name evidence="18" type="ORF">SAMN05661008_00610</name>
</gene>
<comment type="function">
    <text evidence="1">Removes C-terminal D-alanyl residues from sugar-peptide cell wall precursors.</text>
</comment>
<organism evidence="17 19">
    <name type="scientific">Alkalithermobacter thermoalcaliphilus JW-YL-7 = DSM 7308</name>
    <dbReference type="NCBI Taxonomy" id="1121328"/>
    <lineage>
        <taxon>Bacteria</taxon>
        <taxon>Bacillati</taxon>
        <taxon>Bacillota</taxon>
        <taxon>Clostridia</taxon>
        <taxon>Peptostreptococcales</taxon>
        <taxon>Tepidibacteraceae</taxon>
        <taxon>Alkalithermobacter</taxon>
    </lineage>
</organism>
<dbReference type="PATRIC" id="fig|1121328.3.peg.793"/>
<evidence type="ECO:0000256" key="9">
    <source>
        <dbReference type="ARBA" id="ARBA00022960"/>
    </source>
</evidence>
<keyword evidence="7" id="KW-0732">Signal</keyword>
<evidence type="ECO:0000256" key="5">
    <source>
        <dbReference type="ARBA" id="ARBA00022645"/>
    </source>
</evidence>
<dbReference type="InterPro" id="IPR037167">
    <property type="entry name" value="Peptidase_S11_C_sf"/>
</dbReference>
<dbReference type="GO" id="GO:0006508">
    <property type="term" value="P:proteolysis"/>
    <property type="evidence" value="ECO:0007669"/>
    <property type="project" value="UniProtKB-KW"/>
</dbReference>
<evidence type="ECO:0000256" key="15">
    <source>
        <dbReference type="RuleBase" id="RU004016"/>
    </source>
</evidence>
<name>A0A150FQ19_CLOPD</name>
<evidence type="ECO:0000259" key="16">
    <source>
        <dbReference type="SMART" id="SM00936"/>
    </source>
</evidence>
<dbReference type="Pfam" id="PF00768">
    <property type="entry name" value="Peptidase_S11"/>
    <property type="match status" value="1"/>
</dbReference>
<dbReference type="InterPro" id="IPR012907">
    <property type="entry name" value="Peptidase_S11_C"/>
</dbReference>
<dbReference type="InterPro" id="IPR018044">
    <property type="entry name" value="Peptidase_S11"/>
</dbReference>
<evidence type="ECO:0000256" key="8">
    <source>
        <dbReference type="ARBA" id="ARBA00022801"/>
    </source>
</evidence>
<evidence type="ECO:0000313" key="18">
    <source>
        <dbReference type="EMBL" id="SHK63762.1"/>
    </source>
</evidence>
<evidence type="ECO:0000256" key="12">
    <source>
        <dbReference type="ARBA" id="ARBA00034000"/>
    </source>
</evidence>
<evidence type="ECO:0000256" key="10">
    <source>
        <dbReference type="ARBA" id="ARBA00022984"/>
    </source>
</evidence>
<dbReference type="SUPFAM" id="SSF69189">
    <property type="entry name" value="Penicillin-binding protein associated domain"/>
    <property type="match status" value="1"/>
</dbReference>
<evidence type="ECO:0000256" key="11">
    <source>
        <dbReference type="ARBA" id="ARBA00023316"/>
    </source>
</evidence>
<dbReference type="InterPro" id="IPR012338">
    <property type="entry name" value="Beta-lactam/transpept-like"/>
</dbReference>
<dbReference type="PANTHER" id="PTHR21581">
    <property type="entry name" value="D-ALANYL-D-ALANINE CARBOXYPEPTIDASE"/>
    <property type="match status" value="1"/>
</dbReference>
<keyword evidence="6" id="KW-0645">Protease</keyword>
<reference evidence="18 20" key="2">
    <citation type="submission" date="2016-11" db="EMBL/GenBank/DDBJ databases">
        <authorList>
            <person name="Varghese N."/>
            <person name="Submissions S."/>
        </authorList>
    </citation>
    <scope>NUCLEOTIDE SEQUENCE [LARGE SCALE GENOMIC DNA]</scope>
    <source>
        <strain evidence="18 20">DSM 7308</strain>
    </source>
</reference>
<dbReference type="EC" id="3.4.16.4" evidence="4"/>
<feature type="active site" evidence="13">
    <location>
        <position position="119"/>
    </location>
</feature>
<accession>A0A150FQ19</accession>
<evidence type="ECO:0000256" key="1">
    <source>
        <dbReference type="ARBA" id="ARBA00003217"/>
    </source>
</evidence>
<comment type="pathway">
    <text evidence="2">Cell wall biogenesis; peptidoglycan biosynthesis.</text>
</comment>
<comment type="similarity">
    <text evidence="3 15">Belongs to the peptidase S11 family.</text>
</comment>
<dbReference type="OrthoDB" id="1701915at2"/>
<dbReference type="GO" id="GO:0009002">
    <property type="term" value="F:serine-type D-Ala-D-Ala carboxypeptidase activity"/>
    <property type="evidence" value="ECO:0007669"/>
    <property type="project" value="UniProtKB-EC"/>
</dbReference>
<evidence type="ECO:0000256" key="14">
    <source>
        <dbReference type="PIRSR" id="PIRSR618044-2"/>
    </source>
</evidence>
<dbReference type="STRING" id="1121328.JWYL7_0787"/>
<dbReference type="Proteomes" id="UP000092605">
    <property type="component" value="Unassembled WGS sequence"/>
</dbReference>
<proteinExistence type="inferred from homology"/>
<dbReference type="InterPro" id="IPR001967">
    <property type="entry name" value="Peptidase_S11_N"/>
</dbReference>
<dbReference type="EMBL" id="LSFY01000001">
    <property type="protein sequence ID" value="KXZ39712.1"/>
    <property type="molecule type" value="Genomic_DNA"/>
</dbReference>
<evidence type="ECO:0000256" key="13">
    <source>
        <dbReference type="PIRSR" id="PIRSR618044-1"/>
    </source>
</evidence>
<evidence type="ECO:0000256" key="6">
    <source>
        <dbReference type="ARBA" id="ARBA00022670"/>
    </source>
</evidence>
<dbReference type="Gene3D" id="3.40.710.10">
    <property type="entry name" value="DD-peptidase/beta-lactamase superfamily"/>
    <property type="match status" value="1"/>
</dbReference>
<dbReference type="GO" id="GO:0008360">
    <property type="term" value="P:regulation of cell shape"/>
    <property type="evidence" value="ECO:0007669"/>
    <property type="project" value="UniProtKB-KW"/>
</dbReference>
<keyword evidence="20" id="KW-1185">Reference proteome</keyword>
<dbReference type="PANTHER" id="PTHR21581:SF6">
    <property type="entry name" value="TRAFFICKING PROTEIN PARTICLE COMPLEX SUBUNIT 12"/>
    <property type="match status" value="1"/>
</dbReference>
<protein>
    <recommendedName>
        <fullName evidence="4">serine-type D-Ala-D-Ala carboxypeptidase</fullName>
        <ecNumber evidence="4">3.4.16.4</ecNumber>
    </recommendedName>
</protein>
<evidence type="ECO:0000313" key="20">
    <source>
        <dbReference type="Proteomes" id="UP000323392"/>
    </source>
</evidence>
<keyword evidence="5 17" id="KW-0121">Carboxypeptidase</keyword>
<dbReference type="RefSeq" id="WP_066069335.1">
    <property type="nucleotide sequence ID" value="NZ_FRBG01000003.1"/>
</dbReference>
<keyword evidence="11" id="KW-0961">Cell wall biogenesis/degradation</keyword>
<feature type="domain" description="Peptidase S11 D-Ala-D-Ala carboxypeptidase A C-terminal" evidence="16">
    <location>
        <begin position="290"/>
        <end position="378"/>
    </location>
</feature>
<dbReference type="PRINTS" id="PR00725">
    <property type="entry name" value="DADACBPTASE1"/>
</dbReference>
<dbReference type="SMART" id="SM00936">
    <property type="entry name" value="PBP5_C"/>
    <property type="match status" value="1"/>
</dbReference>
<reference evidence="17 19" key="1">
    <citation type="submission" date="2016-02" db="EMBL/GenBank/DDBJ databases">
        <title>Draft genome sequence for Clostridium paradoxum JW-YL-7.</title>
        <authorList>
            <person name="Utturkar S.M."/>
            <person name="Lancaster A."/>
            <person name="Poole F.L."/>
            <person name="Adams M.W."/>
            <person name="Brown S.D."/>
        </authorList>
    </citation>
    <scope>NUCLEOTIDE SEQUENCE [LARGE SCALE GENOMIC DNA]</scope>
    <source>
        <strain evidence="17 19">JW-YL-7</strain>
    </source>
</reference>
<evidence type="ECO:0000313" key="17">
    <source>
        <dbReference type="EMBL" id="KXZ39712.1"/>
    </source>
</evidence>
<feature type="binding site" evidence="14">
    <location>
        <position position="233"/>
    </location>
    <ligand>
        <name>substrate</name>
    </ligand>
</feature>
<dbReference type="Proteomes" id="UP000323392">
    <property type="component" value="Unassembled WGS sequence"/>
</dbReference>
<dbReference type="GO" id="GO:0071555">
    <property type="term" value="P:cell wall organization"/>
    <property type="evidence" value="ECO:0007669"/>
    <property type="project" value="UniProtKB-KW"/>
</dbReference>
<dbReference type="Pfam" id="PF07943">
    <property type="entry name" value="PBP5_C"/>
    <property type="match status" value="1"/>
</dbReference>
<evidence type="ECO:0000256" key="4">
    <source>
        <dbReference type="ARBA" id="ARBA00012448"/>
    </source>
</evidence>
<comment type="catalytic activity">
    <reaction evidence="12">
        <text>Preferential cleavage: (Ac)2-L-Lys-D-Ala-|-D-Ala. Also transpeptidation of peptidyl-alanyl moieties that are N-acyl substituents of D-alanine.</text>
        <dbReference type="EC" id="3.4.16.4"/>
    </reaction>
</comment>
<feature type="active site" description="Proton acceptor" evidence="13">
    <location>
        <position position="62"/>
    </location>
</feature>
<evidence type="ECO:0000313" key="19">
    <source>
        <dbReference type="Proteomes" id="UP000092605"/>
    </source>
</evidence>
<comment type="caution">
    <text evidence="17">The sequence shown here is derived from an EMBL/GenBank/DDBJ whole genome shotgun (WGS) entry which is preliminary data.</text>
</comment>
<sequence length="399" mass="44967" precursor="true">MKKYSKLFVLIIVFFNLTSHTVYSNQNIDRYMQSGILIDKESSRVLYEKDSSKQVPIASLTKIMTLLIALEAIENNQVSENDIVNISNNSARLRGSTYNLKKGEQVELIELLKALMIVSGNDAAVAIAEHIAETEDNFVKLMNNKAREIGMHKTLFFNCHGLPIYNLNNPDDRIENLSSAKDLSILVKYLLDNYYEETLKITSIKDYSNPSRNFQRSNTNPLMDIFPEVDGLKTGYTGMAGYCLAFTAPVKATLQDEGDFRLIGITLGSSSQNERVLASKNLLEYGKNNFVKTKVLSKGEVVSTRYLFGSEYLSVNVVSEDEIWVIRSKNENINKEIKLSELSFPVRKGDLLGELVYTGENGDILGKTNLLSNTDIVWIPIKAQLDIVKRSILRLFSKQ</sequence>
<keyword evidence="10" id="KW-0573">Peptidoglycan synthesis</keyword>
<dbReference type="UniPathway" id="UPA00219"/>
<dbReference type="Gene3D" id="2.60.410.10">
    <property type="entry name" value="D-Ala-D-Ala carboxypeptidase, C-terminal domain"/>
    <property type="match status" value="1"/>
</dbReference>
<evidence type="ECO:0000256" key="3">
    <source>
        <dbReference type="ARBA" id="ARBA00007164"/>
    </source>
</evidence>
<evidence type="ECO:0000256" key="2">
    <source>
        <dbReference type="ARBA" id="ARBA00004752"/>
    </source>
</evidence>
<dbReference type="SUPFAM" id="SSF56601">
    <property type="entry name" value="beta-lactamase/transpeptidase-like"/>
    <property type="match status" value="1"/>
</dbReference>